<dbReference type="PANTHER" id="PTHR47210">
    <property type="entry name" value="MEDIATOR OF RNA POLYMERASE II TRANSCRIPTION SUBUNIT 26C-RELATED"/>
    <property type="match status" value="1"/>
</dbReference>
<name>A0A6A6LJM7_HEVBR</name>
<evidence type="ECO:0000313" key="4">
    <source>
        <dbReference type="EMBL" id="KAF2301622.1"/>
    </source>
</evidence>
<reference evidence="4 5" key="1">
    <citation type="journal article" date="2020" name="Mol. Plant">
        <title>The Chromosome-Based Rubber Tree Genome Provides New Insights into Spurge Genome Evolution and Rubber Biosynthesis.</title>
        <authorList>
            <person name="Liu J."/>
            <person name="Shi C."/>
            <person name="Shi C.C."/>
            <person name="Li W."/>
            <person name="Zhang Q.J."/>
            <person name="Zhang Y."/>
            <person name="Li K."/>
            <person name="Lu H.F."/>
            <person name="Shi C."/>
            <person name="Zhu S.T."/>
            <person name="Xiao Z.Y."/>
            <person name="Nan H."/>
            <person name="Yue Y."/>
            <person name="Zhu X.G."/>
            <person name="Wu Y."/>
            <person name="Hong X.N."/>
            <person name="Fan G.Y."/>
            <person name="Tong Y."/>
            <person name="Zhang D."/>
            <person name="Mao C.L."/>
            <person name="Liu Y.L."/>
            <person name="Hao S.J."/>
            <person name="Liu W.Q."/>
            <person name="Lv M.Q."/>
            <person name="Zhang H.B."/>
            <person name="Liu Y."/>
            <person name="Hu-Tang G.R."/>
            <person name="Wang J.P."/>
            <person name="Wang J.H."/>
            <person name="Sun Y.H."/>
            <person name="Ni S.B."/>
            <person name="Chen W.B."/>
            <person name="Zhang X.C."/>
            <person name="Jiao Y.N."/>
            <person name="Eichler E.E."/>
            <person name="Li G.H."/>
            <person name="Liu X."/>
            <person name="Gao L.Z."/>
        </authorList>
    </citation>
    <scope>NUCLEOTIDE SEQUENCE [LARGE SCALE GENOMIC DNA]</scope>
    <source>
        <strain evidence="5">cv. GT1</strain>
        <tissue evidence="4">Leaf</tissue>
    </source>
</reference>
<evidence type="ECO:0000256" key="2">
    <source>
        <dbReference type="SAM" id="MobiDB-lite"/>
    </source>
</evidence>
<accession>A0A6A6LJM7</accession>
<keyword evidence="5" id="KW-1185">Reference proteome</keyword>
<dbReference type="Pfam" id="PF08711">
    <property type="entry name" value="Med26"/>
    <property type="match status" value="1"/>
</dbReference>
<dbReference type="Proteomes" id="UP000467840">
    <property type="component" value="Chromosome 4"/>
</dbReference>
<evidence type="ECO:0000313" key="5">
    <source>
        <dbReference type="Proteomes" id="UP000467840"/>
    </source>
</evidence>
<feature type="domain" description="TFIIS N-terminal" evidence="3">
    <location>
        <begin position="118"/>
        <end position="176"/>
    </location>
</feature>
<gene>
    <name evidence="4" type="ORF">GH714_028344</name>
</gene>
<proteinExistence type="predicted"/>
<dbReference type="GO" id="GO:0005634">
    <property type="term" value="C:nucleus"/>
    <property type="evidence" value="ECO:0007669"/>
    <property type="project" value="UniProtKB-SubCell"/>
</dbReference>
<dbReference type="PANTHER" id="PTHR47210:SF1">
    <property type="entry name" value="MEDIATOR OF RNA POLYMERASE II TRANSCRIPTION SUBUNIT 26C-RELATED"/>
    <property type="match status" value="1"/>
</dbReference>
<dbReference type="AlphaFoldDB" id="A0A6A6LJM7"/>
<protein>
    <recommendedName>
        <fullName evidence="3">TFIIS N-terminal domain-containing protein</fullName>
    </recommendedName>
</protein>
<evidence type="ECO:0000256" key="1">
    <source>
        <dbReference type="PROSITE-ProRule" id="PRU00649"/>
    </source>
</evidence>
<comment type="subcellular location">
    <subcellularLocation>
        <location evidence="1">Nucleus</location>
    </subcellularLocation>
</comment>
<dbReference type="InterPro" id="IPR035441">
    <property type="entry name" value="TFIIS/LEDGF_dom_sf"/>
</dbReference>
<dbReference type="InterPro" id="IPR044790">
    <property type="entry name" value="MD26C-like"/>
</dbReference>
<dbReference type="InterPro" id="IPR017923">
    <property type="entry name" value="TFIIS_N"/>
</dbReference>
<keyword evidence="1" id="KW-0539">Nucleus</keyword>
<feature type="region of interest" description="Disordered" evidence="2">
    <location>
        <begin position="45"/>
        <end position="98"/>
    </location>
</feature>
<dbReference type="EMBL" id="JAAGAX010000010">
    <property type="protein sequence ID" value="KAF2301622.1"/>
    <property type="molecule type" value="Genomic_DNA"/>
</dbReference>
<comment type="caution">
    <text evidence="4">The sequence shown here is derived from an EMBL/GenBank/DDBJ whole genome shotgun (WGS) entry which is preliminary data.</text>
</comment>
<organism evidence="4 5">
    <name type="scientific">Hevea brasiliensis</name>
    <name type="common">Para rubber tree</name>
    <name type="synonym">Siphonia brasiliensis</name>
    <dbReference type="NCBI Taxonomy" id="3981"/>
    <lineage>
        <taxon>Eukaryota</taxon>
        <taxon>Viridiplantae</taxon>
        <taxon>Streptophyta</taxon>
        <taxon>Embryophyta</taxon>
        <taxon>Tracheophyta</taxon>
        <taxon>Spermatophyta</taxon>
        <taxon>Magnoliopsida</taxon>
        <taxon>eudicotyledons</taxon>
        <taxon>Gunneridae</taxon>
        <taxon>Pentapetalae</taxon>
        <taxon>rosids</taxon>
        <taxon>fabids</taxon>
        <taxon>Malpighiales</taxon>
        <taxon>Euphorbiaceae</taxon>
        <taxon>Crotonoideae</taxon>
        <taxon>Micrandreae</taxon>
        <taxon>Hevea</taxon>
    </lineage>
</organism>
<dbReference type="PROSITE" id="PS51319">
    <property type="entry name" value="TFIIS_N"/>
    <property type="match status" value="1"/>
</dbReference>
<dbReference type="SUPFAM" id="SSF47676">
    <property type="entry name" value="Conserved domain common to transcription factors TFIIS, elongin A, CRSP70"/>
    <property type="match status" value="1"/>
</dbReference>
<sequence>MSTGTQDTGYGSGSGFGYGLVDTVVSGSESIVSSAETTISNTIKSVGDLVSGDGGSSGTTTSKTEAAATTTVASTTEHEVKDGDGYGSGSTSTMPRLIHGDEDEENDVLNPYARLFDDEEKKILEIEDLDQSEDSLIDLLQSLADMDITFKSLEETGIGRHVNSLRKHSYYNVRRL</sequence>
<dbReference type="Gene3D" id="1.20.930.10">
    <property type="entry name" value="Conserved domain common to transcription factors TFIIS, elongin A, CRSP70"/>
    <property type="match status" value="1"/>
</dbReference>
<evidence type="ECO:0000259" key="3">
    <source>
        <dbReference type="PROSITE" id="PS51319"/>
    </source>
</evidence>
<feature type="compositionally biased region" description="Low complexity" evidence="2">
    <location>
        <begin position="58"/>
        <end position="75"/>
    </location>
</feature>
<dbReference type="CDD" id="cd00183">
    <property type="entry name" value="TFIIS_I"/>
    <property type="match status" value="1"/>
</dbReference>